<name>A0A916BG99_9PROT</name>
<protein>
    <submittedName>
        <fullName evidence="1">HEPN_Apea domain-containing protein</fullName>
    </submittedName>
</protein>
<gene>
    <name evidence="1" type="ORF">NTGZN8_250014</name>
</gene>
<evidence type="ECO:0000313" key="1">
    <source>
        <dbReference type="EMBL" id="CAE6715111.1"/>
    </source>
</evidence>
<evidence type="ECO:0000313" key="2">
    <source>
        <dbReference type="Proteomes" id="UP000675882"/>
    </source>
</evidence>
<dbReference type="AlphaFoldDB" id="A0A916BG99"/>
<sequence>MENLDAIAKHLDNLIPFVQDPEEASRFEEDADVIFARKHRVSVSDQNLQSLVTALRSVPIFRELEGGIANHSPSDKAVISLDSIAHWLLAQARTRPSMNCVGELMAVIEKNESPLLEIVPIWGISPRVSIDLGEGMKIVPIQDLPPSRLKDLFTGKKRHPYSFDIANSFARPGAAIVKETVHGPLYEKLASDAGRANSLPCELILIALMNPDEAGRQAEFAEAAQKMMDGPFKMETESTSIYNSAEELAMVVALCTNRPIFPLGHWYQRPDINLPLVGTICGYTGPTNDKPFYIAIDPQDYPVAEIEDLVRRYQSLDLHTRKRLKIPLSRLNQGRRQRAHHSIEAAAIDLGIAVEALLTQDREHDAPISYLLRVRGTLLLKGTPTEKRYNYNILKDLYNLRSKVAHGELIIERAKIPRSEKDQDRIRKASTSVCLGEQICITLIRKIIEAGQYPDWDELMLDRI</sequence>
<reference evidence="1" key="1">
    <citation type="submission" date="2021-02" db="EMBL/GenBank/DDBJ databases">
        <authorList>
            <person name="Han P."/>
        </authorList>
    </citation>
    <scope>NUCLEOTIDE SEQUENCE</scope>
    <source>
        <strain evidence="1">Candidatus Nitrotoga sp. ZN8</strain>
    </source>
</reference>
<dbReference type="RefSeq" id="WP_213035910.1">
    <property type="nucleotide sequence ID" value="NZ_CAJNBL010000018.1"/>
</dbReference>
<accession>A0A916BG99</accession>
<proteinExistence type="predicted"/>
<organism evidence="1 2">
    <name type="scientific">Candidatus Nitrotoga fabula</name>
    <dbReference type="NCBI Taxonomy" id="2182327"/>
    <lineage>
        <taxon>Bacteria</taxon>
        <taxon>Pseudomonadati</taxon>
        <taxon>Pseudomonadota</taxon>
        <taxon>Betaproteobacteria</taxon>
        <taxon>Nitrosomonadales</taxon>
        <taxon>Gallionellaceae</taxon>
        <taxon>Candidatus Nitrotoga</taxon>
    </lineage>
</organism>
<keyword evidence="2" id="KW-1185">Reference proteome</keyword>
<dbReference type="Proteomes" id="UP000675882">
    <property type="component" value="Unassembled WGS sequence"/>
</dbReference>
<dbReference type="EMBL" id="CAJNBL010000018">
    <property type="protein sequence ID" value="CAE6715111.1"/>
    <property type="molecule type" value="Genomic_DNA"/>
</dbReference>
<comment type="caution">
    <text evidence="1">The sequence shown here is derived from an EMBL/GenBank/DDBJ whole genome shotgun (WGS) entry which is preliminary data.</text>
</comment>